<evidence type="ECO:0000256" key="2">
    <source>
        <dbReference type="SAM" id="Coils"/>
    </source>
</evidence>
<feature type="transmembrane region" description="Helical" evidence="3">
    <location>
        <begin position="608"/>
        <end position="630"/>
    </location>
</feature>
<dbReference type="AlphaFoldDB" id="A0A0E3BY28"/>
<gene>
    <name evidence="5" type="ORF">P608_17470</name>
</gene>
<dbReference type="EMBL" id="AWTP01000122">
    <property type="protein sequence ID" value="KGH08709.1"/>
    <property type="molecule type" value="Genomic_DNA"/>
</dbReference>
<proteinExistence type="predicted"/>
<organism evidence="5 6">
    <name type="scientific">Comamonas thiooxydans</name>
    <dbReference type="NCBI Taxonomy" id="363952"/>
    <lineage>
        <taxon>Bacteria</taxon>
        <taxon>Pseudomonadati</taxon>
        <taxon>Pseudomonadota</taxon>
        <taxon>Betaproteobacteria</taxon>
        <taxon>Burkholderiales</taxon>
        <taxon>Comamonadaceae</taxon>
        <taxon>Comamonas</taxon>
    </lineage>
</organism>
<dbReference type="InterPro" id="IPR010090">
    <property type="entry name" value="Phage_tape_meas"/>
</dbReference>
<evidence type="ECO:0000256" key="3">
    <source>
        <dbReference type="SAM" id="Phobius"/>
    </source>
</evidence>
<dbReference type="NCBIfam" id="TIGR01760">
    <property type="entry name" value="tape_meas_TP901"/>
    <property type="match status" value="2"/>
</dbReference>
<name>A0A0E3BY28_9BURK</name>
<comment type="caution">
    <text evidence="5">The sequence shown here is derived from an EMBL/GenBank/DDBJ whole genome shotgun (WGS) entry which is preliminary data.</text>
</comment>
<dbReference type="RefSeq" id="WP_034394702.1">
    <property type="nucleotide sequence ID" value="NZ_AWTM01000098.1"/>
</dbReference>
<dbReference type="Proteomes" id="UP000029549">
    <property type="component" value="Unassembled WGS sequence"/>
</dbReference>
<keyword evidence="2" id="KW-0175">Coiled coil</keyword>
<evidence type="ECO:0000313" key="6">
    <source>
        <dbReference type="Proteomes" id="UP000029549"/>
    </source>
</evidence>
<dbReference type="Pfam" id="PF10145">
    <property type="entry name" value="PhageMin_Tail"/>
    <property type="match status" value="1"/>
</dbReference>
<feature type="domain" description="Phage tail tape measure protein" evidence="4">
    <location>
        <begin position="158"/>
        <end position="368"/>
    </location>
</feature>
<keyword evidence="1" id="KW-1188">Viral release from host cell</keyword>
<feature type="transmembrane region" description="Helical" evidence="3">
    <location>
        <begin position="567"/>
        <end position="587"/>
    </location>
</feature>
<keyword evidence="3" id="KW-0472">Membrane</keyword>
<feature type="transmembrane region" description="Helical" evidence="3">
    <location>
        <begin position="642"/>
        <end position="661"/>
    </location>
</feature>
<reference evidence="5 6" key="1">
    <citation type="submission" date="2013-09" db="EMBL/GenBank/DDBJ databases">
        <title>High correlation between genotypes and phenotypes of environmental bacteria Comamonas testosteroni strains.</title>
        <authorList>
            <person name="Liu L."/>
            <person name="Zhu W."/>
            <person name="Xia X."/>
            <person name="Xu B."/>
            <person name="Luo M."/>
            <person name="Wang G."/>
        </authorList>
    </citation>
    <scope>NUCLEOTIDE SEQUENCE [LARGE SCALE GENOMIC DNA]</scope>
    <source>
        <strain evidence="5 6">DF2</strain>
    </source>
</reference>
<dbReference type="PANTHER" id="PTHR37813:SF1">
    <property type="entry name" value="FELS-2 PROPHAGE PROTEIN"/>
    <property type="match status" value="1"/>
</dbReference>
<protein>
    <submittedName>
        <fullName evidence="5">Phage tail tape measure protein</fullName>
    </submittedName>
</protein>
<dbReference type="PANTHER" id="PTHR37813">
    <property type="entry name" value="FELS-2 PROPHAGE PROTEIN"/>
    <property type="match status" value="1"/>
</dbReference>
<keyword evidence="3" id="KW-1133">Transmembrane helix</keyword>
<accession>A0A0E3BY28</accession>
<evidence type="ECO:0000256" key="1">
    <source>
        <dbReference type="ARBA" id="ARBA00022612"/>
    </source>
</evidence>
<evidence type="ECO:0000259" key="4">
    <source>
        <dbReference type="Pfam" id="PF10145"/>
    </source>
</evidence>
<sequence length="857" mass="91476">MANELLVGVKIGAVLSGSFHAAFGSARSTLDRVGQVADRLGTKHQQLGATMAAAMAKPVSNIGALRSQYDRLGQTMDQLRRKQDQLTASIARGDQLKNQRKELRSDAMETVGTAIAVGAPVVKAVQIASSFEDAVKDIAITGDMTNLQELQLGKTIRESALKYNQGQLDITKGVGVLVAEGMDPAKAEKQSGLLAKSATATRGGMEDLARMNVSFDQLGVKDMELAFNQAAKAGKQGSFELKDMAKWFPSLGGMVKSLGITGNEAVVNMASRLQISRRTAGSNDEAANNFKNFLSKLTSPDTQKDFAKVGIDLGASLLRSAKDGLDPIEAGVSIIMAKMKKASPEATAELEKLSKELASIKDPAQRAAEMERRKGFIENLGQRAGLGELFQDMQAMSYLLAELQNRDDLKKIMDNTRTGKAENGQNQIDVDWERRMQGSTEKFKLFKRQLSEVGIVIGETLLPPLTELLGQIQPVVSTFGKWAQEHPGLIKGAIGLAGGLLLGKLGFIGLKYGLNLIFSPFNAFKTLITGTHAKWLMLRGLWQAGTFAPAVAGLKTVGSGFLTAGRYALLFGRGLAMSVIMPVKLLGQGLWMLTRYLGGGLITGVRTLFQWGSVLGRMLGGVLLGGLRLAGQAVMVLGRALLLNPIGLFVTAIGVAAYLVYKNWDKVKAALQAGYKWTVGLKDEFFNAGANLINGLVNGVTSKISAARDSIVGFGQDIKGWFTSTLGIKSPSRVFMGFGDNIAQGAAIGIERSAGLAGKAVGGLARSAQEGWNSPQMALAQSVTQSYQQATPAQLGVGAGQGFAGGGMTVQFSPTYQLAPGTPEAVKTQMQESAQMSMHELEKMMRRLLAEQNRRSY</sequence>
<feature type="coiled-coil region" evidence="2">
    <location>
        <begin position="62"/>
        <end position="89"/>
    </location>
</feature>
<keyword evidence="3" id="KW-0812">Transmembrane</keyword>
<evidence type="ECO:0000313" key="5">
    <source>
        <dbReference type="EMBL" id="KGH08709.1"/>
    </source>
</evidence>
<keyword evidence="6" id="KW-1185">Reference proteome</keyword>